<accession>A0ABV2GV70</accession>
<keyword evidence="2" id="KW-1185">Reference proteome</keyword>
<comment type="caution">
    <text evidence="1">The sequence shown here is derived from an EMBL/GenBank/DDBJ whole genome shotgun (WGS) entry which is preliminary data.</text>
</comment>
<name>A0ABV2GV70_9HYPH</name>
<evidence type="ECO:0000313" key="1">
    <source>
        <dbReference type="EMBL" id="MET3582195.1"/>
    </source>
</evidence>
<dbReference type="EMBL" id="JBEPMC010000010">
    <property type="protein sequence ID" value="MET3582195.1"/>
    <property type="molecule type" value="Genomic_DNA"/>
</dbReference>
<proteinExistence type="predicted"/>
<sequence length="140" mass="14606">MRLLLVANTNGDWAKMRLGPFQKTTVSVLAGLLIFAAPGVGAAESLAGSKGDSRFAVNFPPGSTGDCPKAYRAYVAASGHSAYATTFYSRVTDLYVFCSARLNAPSKKAAEDLALRSCQDSVKKYKVKTASGGCGIAASK</sequence>
<evidence type="ECO:0000313" key="2">
    <source>
        <dbReference type="Proteomes" id="UP001549204"/>
    </source>
</evidence>
<dbReference type="Proteomes" id="UP001549204">
    <property type="component" value="Unassembled WGS sequence"/>
</dbReference>
<organism evidence="1 2">
    <name type="scientific">Mesorhizobium robiniae</name>
    <dbReference type="NCBI Taxonomy" id="559315"/>
    <lineage>
        <taxon>Bacteria</taxon>
        <taxon>Pseudomonadati</taxon>
        <taxon>Pseudomonadota</taxon>
        <taxon>Alphaproteobacteria</taxon>
        <taxon>Hyphomicrobiales</taxon>
        <taxon>Phyllobacteriaceae</taxon>
        <taxon>Mesorhizobium</taxon>
    </lineage>
</organism>
<protein>
    <recommendedName>
        <fullName evidence="3">UrcA family protein</fullName>
    </recommendedName>
</protein>
<evidence type="ECO:0008006" key="3">
    <source>
        <dbReference type="Google" id="ProtNLM"/>
    </source>
</evidence>
<reference evidence="1 2" key="1">
    <citation type="submission" date="2024-06" db="EMBL/GenBank/DDBJ databases">
        <title>Genomic Encyclopedia of Type Strains, Phase IV (KMG-IV): sequencing the most valuable type-strain genomes for metagenomic binning, comparative biology and taxonomic classification.</title>
        <authorList>
            <person name="Goeker M."/>
        </authorList>
    </citation>
    <scope>NUCLEOTIDE SEQUENCE [LARGE SCALE GENOMIC DNA]</scope>
    <source>
        <strain evidence="1 2">DSM 100022</strain>
    </source>
</reference>
<gene>
    <name evidence="1" type="ORF">ABID19_005253</name>
</gene>